<evidence type="ECO:0000313" key="3">
    <source>
        <dbReference type="Proteomes" id="UP000828390"/>
    </source>
</evidence>
<dbReference type="EMBL" id="JAIWYP010000011">
    <property type="protein sequence ID" value="KAH3741226.1"/>
    <property type="molecule type" value="Genomic_DNA"/>
</dbReference>
<gene>
    <name evidence="2" type="ORF">DPMN_047947</name>
</gene>
<feature type="region of interest" description="Disordered" evidence="1">
    <location>
        <begin position="49"/>
        <end position="70"/>
    </location>
</feature>
<accession>A0A9D4D8M8</accession>
<name>A0A9D4D8M8_DREPO</name>
<sequence>MGTTDLHEFPIQSSNKGELTRVQRRIPLPEVCKPEVPVPIAPAPTVQFVTAPAPDPAPTSSISAPAEPHLPYSTKHYRKLEAEQAGKFRNSTTSSCHTAAAISVSRTGTLEDINSITDIGGVPLSPRKLMRSGYMPLR</sequence>
<protein>
    <submittedName>
        <fullName evidence="2">Uncharacterized protein</fullName>
    </submittedName>
</protein>
<comment type="caution">
    <text evidence="2">The sequence shown here is derived from an EMBL/GenBank/DDBJ whole genome shotgun (WGS) entry which is preliminary data.</text>
</comment>
<reference evidence="2" key="1">
    <citation type="journal article" date="2019" name="bioRxiv">
        <title>The Genome of the Zebra Mussel, Dreissena polymorpha: A Resource for Invasive Species Research.</title>
        <authorList>
            <person name="McCartney M.A."/>
            <person name="Auch B."/>
            <person name="Kono T."/>
            <person name="Mallez S."/>
            <person name="Zhang Y."/>
            <person name="Obille A."/>
            <person name="Becker A."/>
            <person name="Abrahante J.E."/>
            <person name="Garbe J."/>
            <person name="Badalamenti J.P."/>
            <person name="Herman A."/>
            <person name="Mangelson H."/>
            <person name="Liachko I."/>
            <person name="Sullivan S."/>
            <person name="Sone E.D."/>
            <person name="Koren S."/>
            <person name="Silverstein K.A.T."/>
            <person name="Beckman K.B."/>
            <person name="Gohl D.M."/>
        </authorList>
    </citation>
    <scope>NUCLEOTIDE SEQUENCE</scope>
    <source>
        <strain evidence="2">Duluth1</strain>
        <tissue evidence="2">Whole animal</tissue>
    </source>
</reference>
<reference evidence="2" key="2">
    <citation type="submission" date="2020-11" db="EMBL/GenBank/DDBJ databases">
        <authorList>
            <person name="McCartney M.A."/>
            <person name="Auch B."/>
            <person name="Kono T."/>
            <person name="Mallez S."/>
            <person name="Becker A."/>
            <person name="Gohl D.M."/>
            <person name="Silverstein K.A.T."/>
            <person name="Koren S."/>
            <person name="Bechman K.B."/>
            <person name="Herman A."/>
            <person name="Abrahante J.E."/>
            <person name="Garbe J."/>
        </authorList>
    </citation>
    <scope>NUCLEOTIDE SEQUENCE</scope>
    <source>
        <strain evidence="2">Duluth1</strain>
        <tissue evidence="2">Whole animal</tissue>
    </source>
</reference>
<evidence type="ECO:0000313" key="2">
    <source>
        <dbReference type="EMBL" id="KAH3741226.1"/>
    </source>
</evidence>
<organism evidence="2 3">
    <name type="scientific">Dreissena polymorpha</name>
    <name type="common">Zebra mussel</name>
    <name type="synonym">Mytilus polymorpha</name>
    <dbReference type="NCBI Taxonomy" id="45954"/>
    <lineage>
        <taxon>Eukaryota</taxon>
        <taxon>Metazoa</taxon>
        <taxon>Spiralia</taxon>
        <taxon>Lophotrochozoa</taxon>
        <taxon>Mollusca</taxon>
        <taxon>Bivalvia</taxon>
        <taxon>Autobranchia</taxon>
        <taxon>Heteroconchia</taxon>
        <taxon>Euheterodonta</taxon>
        <taxon>Imparidentia</taxon>
        <taxon>Neoheterodontei</taxon>
        <taxon>Myida</taxon>
        <taxon>Dreissenoidea</taxon>
        <taxon>Dreissenidae</taxon>
        <taxon>Dreissena</taxon>
    </lineage>
</organism>
<proteinExistence type="predicted"/>
<feature type="region of interest" description="Disordered" evidence="1">
    <location>
        <begin position="1"/>
        <end position="22"/>
    </location>
</feature>
<dbReference type="AlphaFoldDB" id="A0A9D4D8M8"/>
<evidence type="ECO:0000256" key="1">
    <source>
        <dbReference type="SAM" id="MobiDB-lite"/>
    </source>
</evidence>
<dbReference type="Proteomes" id="UP000828390">
    <property type="component" value="Unassembled WGS sequence"/>
</dbReference>
<keyword evidence="3" id="KW-1185">Reference proteome</keyword>
<feature type="compositionally biased region" description="Low complexity" evidence="1">
    <location>
        <begin position="58"/>
        <end position="67"/>
    </location>
</feature>